<accession>A0ABR0KD50</accession>
<sequence>MSPKIIVGMMGSSVSNGSTSLSTPSQLTSFLSVVKSHNVHELDTARVYANGKSESLLGQSNAQSDFLISTKAPGFTPHSLTHDAILSNSRKSHEALNQDKLDIYYIHGPDKATPLAEQCRAFGKLYADGRFARFGVSNLSAAAVQEIHDICQREGYPLPSVYQGAYNPLHRSAERELFPLLRKLGIAFYAWGPLAGGLLAKPIDELLKPKKGTRYHEMPVFGNMYLKESNIVALKKMNEICEGAGMSMMEATMRWFMHHAPLMSGDGVILGASSKEQVEGTLCACEKGPLPDEVARGWDESWKHVVESGTALPASF</sequence>
<comment type="similarity">
    <text evidence="2">Belongs to the aldo/keto reductase family. Aldo/keto reductase 2 subfamily.</text>
</comment>
<protein>
    <recommendedName>
        <fullName evidence="3">NADP-dependent oxidoreductase domain-containing protein</fullName>
    </recommendedName>
</protein>
<comment type="caution">
    <text evidence="4">The sequence shown here is derived from an EMBL/GenBank/DDBJ whole genome shotgun (WGS) entry which is preliminary data.</text>
</comment>
<evidence type="ECO:0000256" key="2">
    <source>
        <dbReference type="ARBA" id="ARBA00038157"/>
    </source>
</evidence>
<dbReference type="Gene3D" id="3.20.20.100">
    <property type="entry name" value="NADP-dependent oxidoreductase domain"/>
    <property type="match status" value="1"/>
</dbReference>
<dbReference type="PANTHER" id="PTHR43364:SF4">
    <property type="entry name" value="NAD(P)-LINKED OXIDOREDUCTASE SUPERFAMILY PROTEIN"/>
    <property type="match status" value="1"/>
</dbReference>
<dbReference type="CDD" id="cd19075">
    <property type="entry name" value="AKR_AKR7A1-5"/>
    <property type="match status" value="1"/>
</dbReference>
<dbReference type="EMBL" id="JAVRRG010000049">
    <property type="protein sequence ID" value="KAK5093027.1"/>
    <property type="molecule type" value="Genomic_DNA"/>
</dbReference>
<evidence type="ECO:0000259" key="3">
    <source>
        <dbReference type="Pfam" id="PF00248"/>
    </source>
</evidence>
<reference evidence="4 5" key="1">
    <citation type="submission" date="2023-08" db="EMBL/GenBank/DDBJ databases">
        <title>Black Yeasts Isolated from many extreme environments.</title>
        <authorList>
            <person name="Coleine C."/>
            <person name="Stajich J.E."/>
            <person name="Selbmann L."/>
        </authorList>
    </citation>
    <scope>NUCLEOTIDE SEQUENCE [LARGE SCALE GENOMIC DNA]</scope>
    <source>
        <strain evidence="4 5">CCFEE 5885</strain>
    </source>
</reference>
<dbReference type="Proteomes" id="UP001345013">
    <property type="component" value="Unassembled WGS sequence"/>
</dbReference>
<keyword evidence="5" id="KW-1185">Reference proteome</keyword>
<dbReference type="SUPFAM" id="SSF51430">
    <property type="entry name" value="NAD(P)-linked oxidoreductase"/>
    <property type="match status" value="1"/>
</dbReference>
<evidence type="ECO:0000256" key="1">
    <source>
        <dbReference type="ARBA" id="ARBA00023002"/>
    </source>
</evidence>
<name>A0ABR0KD50_9EURO</name>
<dbReference type="InterPro" id="IPR023210">
    <property type="entry name" value="NADP_OxRdtase_dom"/>
</dbReference>
<gene>
    <name evidence="4" type="ORF">LTR24_004687</name>
</gene>
<organism evidence="4 5">
    <name type="scientific">Lithohypha guttulata</name>
    <dbReference type="NCBI Taxonomy" id="1690604"/>
    <lineage>
        <taxon>Eukaryota</taxon>
        <taxon>Fungi</taxon>
        <taxon>Dikarya</taxon>
        <taxon>Ascomycota</taxon>
        <taxon>Pezizomycotina</taxon>
        <taxon>Eurotiomycetes</taxon>
        <taxon>Chaetothyriomycetidae</taxon>
        <taxon>Chaetothyriales</taxon>
        <taxon>Trichomeriaceae</taxon>
        <taxon>Lithohypha</taxon>
    </lineage>
</organism>
<dbReference type="Pfam" id="PF00248">
    <property type="entry name" value="Aldo_ket_red"/>
    <property type="match status" value="1"/>
</dbReference>
<dbReference type="InterPro" id="IPR050523">
    <property type="entry name" value="AKR_Detox_Biosynth"/>
</dbReference>
<evidence type="ECO:0000313" key="4">
    <source>
        <dbReference type="EMBL" id="KAK5093027.1"/>
    </source>
</evidence>
<dbReference type="InterPro" id="IPR036812">
    <property type="entry name" value="NAD(P)_OxRdtase_dom_sf"/>
</dbReference>
<dbReference type="PANTHER" id="PTHR43364">
    <property type="entry name" value="NADH-SPECIFIC METHYLGLYOXAL REDUCTASE-RELATED"/>
    <property type="match status" value="1"/>
</dbReference>
<proteinExistence type="inferred from homology"/>
<keyword evidence="1" id="KW-0560">Oxidoreductase</keyword>
<evidence type="ECO:0000313" key="5">
    <source>
        <dbReference type="Proteomes" id="UP001345013"/>
    </source>
</evidence>
<feature type="domain" description="NADP-dependent oxidoreductase" evidence="3">
    <location>
        <begin position="4"/>
        <end position="302"/>
    </location>
</feature>